<gene>
    <name evidence="4" type="ORF">E6O75_ATG02958</name>
</gene>
<accession>A0A4Z1PLE0</accession>
<evidence type="ECO:0000256" key="3">
    <source>
        <dbReference type="ARBA" id="ARBA00023002"/>
    </source>
</evidence>
<organism evidence="4 5">
    <name type="scientific">Venturia nashicola</name>
    <dbReference type="NCBI Taxonomy" id="86259"/>
    <lineage>
        <taxon>Eukaryota</taxon>
        <taxon>Fungi</taxon>
        <taxon>Dikarya</taxon>
        <taxon>Ascomycota</taxon>
        <taxon>Pezizomycotina</taxon>
        <taxon>Dothideomycetes</taxon>
        <taxon>Pleosporomycetidae</taxon>
        <taxon>Venturiales</taxon>
        <taxon>Venturiaceae</taxon>
        <taxon>Venturia</taxon>
    </lineage>
</organism>
<keyword evidence="3" id="KW-0560">Oxidoreductase</keyword>
<dbReference type="Pfam" id="PF13561">
    <property type="entry name" value="adh_short_C2"/>
    <property type="match status" value="1"/>
</dbReference>
<dbReference type="AlphaFoldDB" id="A0A4Z1PLE0"/>
<dbReference type="Gene3D" id="3.40.50.720">
    <property type="entry name" value="NAD(P)-binding Rossmann-like Domain"/>
    <property type="match status" value="1"/>
</dbReference>
<dbReference type="Proteomes" id="UP000298493">
    <property type="component" value="Unassembled WGS sequence"/>
</dbReference>
<dbReference type="InterPro" id="IPR036291">
    <property type="entry name" value="NAD(P)-bd_dom_sf"/>
</dbReference>
<dbReference type="STRING" id="86259.A0A4Z1PLE0"/>
<keyword evidence="2" id="KW-0521">NADP</keyword>
<dbReference type="EMBL" id="SNSC02000006">
    <property type="protein sequence ID" value="TID23322.1"/>
    <property type="molecule type" value="Genomic_DNA"/>
</dbReference>
<dbReference type="SUPFAM" id="SSF51735">
    <property type="entry name" value="NAD(P)-binding Rossmann-fold domains"/>
    <property type="match status" value="1"/>
</dbReference>
<keyword evidence="5" id="KW-1185">Reference proteome</keyword>
<name>A0A4Z1PLE0_9PEZI</name>
<comment type="similarity">
    <text evidence="1">Belongs to the short-chain dehydrogenases/reductases (SDR) family.</text>
</comment>
<dbReference type="InterPro" id="IPR002347">
    <property type="entry name" value="SDR_fam"/>
</dbReference>
<sequence>MSLSGKVALITGGTKGIGKATAQKFIVEGASVVVNYGRDAAAAEALVQEVGSDRFLAVQGDAGKISDIEKIIAAAVKKFGKLDIVMANAGVMPMKDLEHITEEDYERVMTLNVKGPLFLAQKAVPHMAPGSSLILVSTTLAVASTVAPGYLPYLASKGAIEQMTRVLAKDLGTKGIRVNAIAPGPTGTDLFLEGKPEQMIQGIAKASPFNKLGLPEEIADVAAFVAGDASRWLSGQIVRVNGAMA</sequence>
<dbReference type="FunFam" id="3.40.50.720:FF:000084">
    <property type="entry name" value="Short-chain dehydrogenase reductase"/>
    <property type="match status" value="1"/>
</dbReference>
<evidence type="ECO:0000313" key="5">
    <source>
        <dbReference type="Proteomes" id="UP000298493"/>
    </source>
</evidence>
<dbReference type="PANTHER" id="PTHR48107:SF7">
    <property type="entry name" value="RE15974P"/>
    <property type="match status" value="1"/>
</dbReference>
<dbReference type="PRINTS" id="PR00080">
    <property type="entry name" value="SDRFAMILY"/>
</dbReference>
<proteinExistence type="inferred from homology"/>
<comment type="caution">
    <text evidence="4">The sequence shown here is derived from an EMBL/GenBank/DDBJ whole genome shotgun (WGS) entry which is preliminary data.</text>
</comment>
<reference evidence="4 5" key="1">
    <citation type="submission" date="2019-04" db="EMBL/GenBank/DDBJ databases">
        <title>High contiguity whole genome sequence and gene annotation resource for two Venturia nashicola isolates.</title>
        <authorList>
            <person name="Prokchorchik M."/>
            <person name="Won K."/>
            <person name="Lee Y."/>
            <person name="Choi E.D."/>
            <person name="Segonzac C."/>
            <person name="Sohn K.H."/>
        </authorList>
    </citation>
    <scope>NUCLEOTIDE SEQUENCE [LARGE SCALE GENOMIC DNA]</scope>
    <source>
        <strain evidence="4 5">PRI2</strain>
    </source>
</reference>
<dbReference type="PRINTS" id="PR00081">
    <property type="entry name" value="GDHRDH"/>
</dbReference>
<dbReference type="GO" id="GO:0016614">
    <property type="term" value="F:oxidoreductase activity, acting on CH-OH group of donors"/>
    <property type="evidence" value="ECO:0007669"/>
    <property type="project" value="UniProtKB-ARBA"/>
</dbReference>
<protein>
    <submittedName>
        <fullName evidence="4">Versicolorin reductase 1</fullName>
    </submittedName>
</protein>
<evidence type="ECO:0000313" key="4">
    <source>
        <dbReference type="EMBL" id="TID23322.1"/>
    </source>
</evidence>
<evidence type="ECO:0000256" key="2">
    <source>
        <dbReference type="ARBA" id="ARBA00022857"/>
    </source>
</evidence>
<evidence type="ECO:0000256" key="1">
    <source>
        <dbReference type="ARBA" id="ARBA00006484"/>
    </source>
</evidence>
<dbReference type="PANTHER" id="PTHR48107">
    <property type="entry name" value="NADPH-DEPENDENT ALDEHYDE REDUCTASE-LIKE PROTEIN, CHLOROPLASTIC-RELATED"/>
    <property type="match status" value="1"/>
</dbReference>